<accession>A0ABT3G2F1</accession>
<dbReference type="PROSITE" id="PS51257">
    <property type="entry name" value="PROKAR_LIPOPROTEIN"/>
    <property type="match status" value="1"/>
</dbReference>
<dbReference type="Proteomes" id="UP001165653">
    <property type="component" value="Unassembled WGS sequence"/>
</dbReference>
<gene>
    <name evidence="2" type="ORF">OJ996_10535</name>
</gene>
<dbReference type="InterPro" id="IPR052920">
    <property type="entry name" value="DNA-binding_regulatory"/>
</dbReference>
<dbReference type="RefSeq" id="WP_264513518.1">
    <property type="nucleotide sequence ID" value="NZ_JAPDDR010000005.1"/>
</dbReference>
<comment type="caution">
    <text evidence="2">The sequence shown here is derived from an EMBL/GenBank/DDBJ whole genome shotgun (WGS) entry which is preliminary data.</text>
</comment>
<keyword evidence="3" id="KW-1185">Reference proteome</keyword>
<dbReference type="Gene3D" id="3.40.50.1820">
    <property type="entry name" value="alpha/beta hydrolase"/>
    <property type="match status" value="1"/>
</dbReference>
<evidence type="ECO:0000313" key="2">
    <source>
        <dbReference type="EMBL" id="MCW1914013.1"/>
    </source>
</evidence>
<dbReference type="InterPro" id="IPR022742">
    <property type="entry name" value="Hydrolase_4"/>
</dbReference>
<dbReference type="SUPFAM" id="SSF53474">
    <property type="entry name" value="alpha/beta-Hydrolases"/>
    <property type="match status" value="1"/>
</dbReference>
<proteinExistence type="predicted"/>
<feature type="domain" description="Serine aminopeptidase S33" evidence="1">
    <location>
        <begin position="81"/>
        <end position="214"/>
    </location>
</feature>
<dbReference type="PANTHER" id="PTHR43358">
    <property type="entry name" value="ALPHA/BETA-HYDROLASE"/>
    <property type="match status" value="1"/>
</dbReference>
<dbReference type="Pfam" id="PF12146">
    <property type="entry name" value="Hydrolase_4"/>
    <property type="match status" value="1"/>
</dbReference>
<organism evidence="2 3">
    <name type="scientific">Luteolibacter rhizosphaerae</name>
    <dbReference type="NCBI Taxonomy" id="2989719"/>
    <lineage>
        <taxon>Bacteria</taxon>
        <taxon>Pseudomonadati</taxon>
        <taxon>Verrucomicrobiota</taxon>
        <taxon>Verrucomicrobiia</taxon>
        <taxon>Verrucomicrobiales</taxon>
        <taxon>Verrucomicrobiaceae</taxon>
        <taxon>Luteolibacter</taxon>
    </lineage>
</organism>
<evidence type="ECO:0000259" key="1">
    <source>
        <dbReference type="Pfam" id="PF12146"/>
    </source>
</evidence>
<dbReference type="InterPro" id="IPR029058">
    <property type="entry name" value="AB_hydrolase_fold"/>
</dbReference>
<evidence type="ECO:0000313" key="3">
    <source>
        <dbReference type="Proteomes" id="UP001165653"/>
    </source>
</evidence>
<dbReference type="EMBL" id="JAPDDR010000005">
    <property type="protein sequence ID" value="MCW1914013.1"/>
    <property type="molecule type" value="Genomic_DNA"/>
</dbReference>
<dbReference type="PANTHER" id="PTHR43358:SF4">
    <property type="entry name" value="ALPHA_BETA HYDROLASE FOLD-1 DOMAIN-CONTAINING PROTEIN"/>
    <property type="match status" value="1"/>
</dbReference>
<reference evidence="2" key="1">
    <citation type="submission" date="2022-10" db="EMBL/GenBank/DDBJ databases">
        <title>Luteolibacter sp. GHJ8, whole genome shotgun sequencing project.</title>
        <authorList>
            <person name="Zhao G."/>
            <person name="Shen L."/>
        </authorList>
    </citation>
    <scope>NUCLEOTIDE SEQUENCE</scope>
    <source>
        <strain evidence="2">GHJ8</strain>
    </source>
</reference>
<name>A0ABT3G2F1_9BACT</name>
<protein>
    <submittedName>
        <fullName evidence="2">Lysophospholipase</fullName>
    </submittedName>
</protein>
<sequence>MSSPKTLLPAAAAFFLALSSSSCVTKRAADLLTVPRRATDAEHWERETKLKPQRFEVQAKDGIMISGYSLEPAAGTKRVGTAWLLHGLGNSKEQMLPVARKLSAAGFRCVAWDSRGHGKTGGTRATFGTKEVDDTLRVMAEARRMKGTPRREPEVIWGYSMGTAVALQTLPHVSRVKAAVLLAPMSDLGGVMYHQARNHYSGTLQPLVPVVRAKVNSTAGFDPKNIRPVDCVKDTKCKLLLVHGDRDSTIPPWQSQQILDACKPGQGQRILLPGVGHGGVMWDLPEKTGSEAIEFLLQQSGAR</sequence>